<keyword evidence="3" id="KW-1185">Reference proteome</keyword>
<sequence length="172" mass="18260">MNNIKLTIGDITTAEVDAIVNAANEVMLGGGGVDGAIHRAAGPELLAECRKVPAMNGIRCPTGQARITGAGELPASYVIHTVGPVYDEAENPAELLALAYRNSLLLALENQCQSIAFPAISCGVFGYPLDAAAEVAFATCSEQQFKSLDISFYLFGNRIFEIWQPVFNPAKV</sequence>
<dbReference type="SMART" id="SM00506">
    <property type="entry name" value="A1pp"/>
    <property type="match status" value="1"/>
</dbReference>
<dbReference type="InterPro" id="IPR002589">
    <property type="entry name" value="Macro_dom"/>
</dbReference>
<dbReference type="SUPFAM" id="SSF52949">
    <property type="entry name" value="Macro domain-like"/>
    <property type="match status" value="1"/>
</dbReference>
<dbReference type="CDD" id="cd02908">
    <property type="entry name" value="Macro_OAADPr_deacetylase"/>
    <property type="match status" value="1"/>
</dbReference>
<dbReference type="PROSITE" id="PS51154">
    <property type="entry name" value="MACRO"/>
    <property type="match status" value="1"/>
</dbReference>
<proteinExistence type="predicted"/>
<dbReference type="PANTHER" id="PTHR11106">
    <property type="entry name" value="GANGLIOSIDE INDUCED DIFFERENTIATION ASSOCIATED PROTEIN 2-RELATED"/>
    <property type="match status" value="1"/>
</dbReference>
<dbReference type="Gene3D" id="3.40.220.10">
    <property type="entry name" value="Leucine Aminopeptidase, subunit E, domain 1"/>
    <property type="match status" value="1"/>
</dbReference>
<dbReference type="PANTHER" id="PTHR11106:SF27">
    <property type="entry name" value="MACRO DOMAIN-CONTAINING PROTEIN"/>
    <property type="match status" value="1"/>
</dbReference>
<organism evidence="2 3">
    <name type="scientific">Candidatus Seongchinamella marina</name>
    <dbReference type="NCBI Taxonomy" id="2518990"/>
    <lineage>
        <taxon>Bacteria</taxon>
        <taxon>Pseudomonadati</taxon>
        <taxon>Pseudomonadota</taxon>
        <taxon>Gammaproteobacteria</taxon>
        <taxon>Cellvibrionales</taxon>
        <taxon>Halieaceae</taxon>
        <taxon>Seongchinamella</taxon>
    </lineage>
</organism>
<dbReference type="NCBIfam" id="NF001664">
    <property type="entry name" value="PRK00431.1-6"/>
    <property type="match status" value="1"/>
</dbReference>
<comment type="caution">
    <text evidence="2">The sequence shown here is derived from an EMBL/GenBank/DDBJ whole genome shotgun (WGS) entry which is preliminary data.</text>
</comment>
<protein>
    <submittedName>
        <fullName evidence="2">O-acetyl-ADP-ribose deacetylase</fullName>
    </submittedName>
</protein>
<feature type="domain" description="Macro" evidence="1">
    <location>
        <begin position="1"/>
        <end position="171"/>
    </location>
</feature>
<name>A0ABT3SYT5_9GAMM</name>
<dbReference type="EMBL" id="SHNP01000005">
    <property type="protein sequence ID" value="MCX2974795.1"/>
    <property type="molecule type" value="Genomic_DNA"/>
</dbReference>
<evidence type="ECO:0000259" key="1">
    <source>
        <dbReference type="PROSITE" id="PS51154"/>
    </source>
</evidence>
<evidence type="ECO:0000313" key="3">
    <source>
        <dbReference type="Proteomes" id="UP001143307"/>
    </source>
</evidence>
<evidence type="ECO:0000313" key="2">
    <source>
        <dbReference type="EMBL" id="MCX2974795.1"/>
    </source>
</evidence>
<gene>
    <name evidence="2" type="ORF">EYC87_14475</name>
</gene>
<reference evidence="2" key="1">
    <citation type="submission" date="2019-02" db="EMBL/GenBank/DDBJ databases">
        <authorList>
            <person name="Li S.-H."/>
        </authorList>
    </citation>
    <scope>NUCLEOTIDE SEQUENCE</scope>
    <source>
        <strain evidence="2">IMCC8485</strain>
    </source>
</reference>
<dbReference type="InterPro" id="IPR043472">
    <property type="entry name" value="Macro_dom-like"/>
</dbReference>
<dbReference type="Proteomes" id="UP001143307">
    <property type="component" value="Unassembled WGS sequence"/>
</dbReference>
<dbReference type="Pfam" id="PF01661">
    <property type="entry name" value="Macro"/>
    <property type="match status" value="1"/>
</dbReference>
<accession>A0ABT3SYT5</accession>
<dbReference type="RefSeq" id="WP_279253507.1">
    <property type="nucleotide sequence ID" value="NZ_SHNP01000005.1"/>
</dbReference>